<dbReference type="InterPro" id="IPR007049">
    <property type="entry name" value="Carb-sel_porin_OprB"/>
</dbReference>
<dbReference type="Gene3D" id="2.40.160.180">
    <property type="entry name" value="Carbohydrate-selective porin OprB"/>
    <property type="match status" value="1"/>
</dbReference>
<evidence type="ECO:0000256" key="2">
    <source>
        <dbReference type="RuleBase" id="RU363072"/>
    </source>
</evidence>
<keyword evidence="4" id="KW-1185">Reference proteome</keyword>
<evidence type="ECO:0008006" key="5">
    <source>
        <dbReference type="Google" id="ProtNLM"/>
    </source>
</evidence>
<evidence type="ECO:0000256" key="1">
    <source>
        <dbReference type="ARBA" id="ARBA00008769"/>
    </source>
</evidence>
<evidence type="ECO:0000313" key="3">
    <source>
        <dbReference type="EMBL" id="GGF06463.1"/>
    </source>
</evidence>
<dbReference type="GO" id="GO:0016020">
    <property type="term" value="C:membrane"/>
    <property type="evidence" value="ECO:0007669"/>
    <property type="project" value="InterPro"/>
</dbReference>
<proteinExistence type="inferred from homology"/>
<comment type="similarity">
    <text evidence="1 2">Belongs to the OprB family.</text>
</comment>
<accession>A0A8J2YPZ0</accession>
<dbReference type="GO" id="GO:0015288">
    <property type="term" value="F:porin activity"/>
    <property type="evidence" value="ECO:0007669"/>
    <property type="project" value="InterPro"/>
</dbReference>
<organism evidence="3 4">
    <name type="scientific">Aliidongia dinghuensis</name>
    <dbReference type="NCBI Taxonomy" id="1867774"/>
    <lineage>
        <taxon>Bacteria</taxon>
        <taxon>Pseudomonadati</taxon>
        <taxon>Pseudomonadota</taxon>
        <taxon>Alphaproteobacteria</taxon>
        <taxon>Rhodospirillales</taxon>
        <taxon>Dongiaceae</taxon>
        <taxon>Aliidongia</taxon>
    </lineage>
</organism>
<comment type="caution">
    <text evidence="3">The sequence shown here is derived from an EMBL/GenBank/DDBJ whole genome shotgun (WGS) entry which is preliminary data.</text>
</comment>
<evidence type="ECO:0000313" key="4">
    <source>
        <dbReference type="Proteomes" id="UP000646365"/>
    </source>
</evidence>
<dbReference type="Pfam" id="PF04966">
    <property type="entry name" value="OprB"/>
    <property type="match status" value="1"/>
</dbReference>
<reference evidence="3" key="2">
    <citation type="submission" date="2020-09" db="EMBL/GenBank/DDBJ databases">
        <authorList>
            <person name="Sun Q."/>
            <person name="Zhou Y."/>
        </authorList>
    </citation>
    <scope>NUCLEOTIDE SEQUENCE</scope>
    <source>
        <strain evidence="3">CGMCC 1.15725</strain>
    </source>
</reference>
<dbReference type="EMBL" id="BMJQ01000002">
    <property type="protein sequence ID" value="GGF06463.1"/>
    <property type="molecule type" value="Genomic_DNA"/>
</dbReference>
<dbReference type="InterPro" id="IPR038673">
    <property type="entry name" value="OprB_sf"/>
</dbReference>
<name>A0A8J2YPZ0_9PROT</name>
<dbReference type="GO" id="GO:0008643">
    <property type="term" value="P:carbohydrate transport"/>
    <property type="evidence" value="ECO:0007669"/>
    <property type="project" value="InterPro"/>
</dbReference>
<dbReference type="AlphaFoldDB" id="A0A8J2YPZ0"/>
<dbReference type="Proteomes" id="UP000646365">
    <property type="component" value="Unassembled WGS sequence"/>
</dbReference>
<protein>
    <recommendedName>
        <fullName evidence="5">Porin</fullName>
    </recommendedName>
</protein>
<reference evidence="3" key="1">
    <citation type="journal article" date="2014" name="Int. J. Syst. Evol. Microbiol.">
        <title>Complete genome sequence of Corynebacterium casei LMG S-19264T (=DSM 44701T), isolated from a smear-ripened cheese.</title>
        <authorList>
            <consortium name="US DOE Joint Genome Institute (JGI-PGF)"/>
            <person name="Walter F."/>
            <person name="Albersmeier A."/>
            <person name="Kalinowski J."/>
            <person name="Ruckert C."/>
        </authorList>
    </citation>
    <scope>NUCLEOTIDE SEQUENCE</scope>
    <source>
        <strain evidence="3">CGMCC 1.15725</strain>
    </source>
</reference>
<sequence>MRSPPDSKNMSDLNRKGPTVKAEAGLVPRLDAFLDRLRTRYGVAGFVGLMLVIQTLAARADDQPAPGSGDEGADWSNHYQLTYIEQGNPAFTSPYRGPNSLDPGTRTRETISATAMWGYRLLPNTELYFNPEFNQGFGLSHTFGLAGFPNGDAQKAGADVPKLNIARLYIKQTIGLGGETEEVEDDLNQIAGRRDIARITIWAGKLAVNDIFDTNSYAHDSRNDFFNWAIWEGGAYDYAADQKGYTDGVAIELNQKSWAVRLGDFLVPKFSNDRDLDTNFLKRGGYQAEFEQRYQLFDHDGKARVTLFANRANMGSYAAALQNPTIDITASRTDRWKYGFVLGAEQGITDDLGAFARFSYNDGQSEIISFTDISRSASAGISLKGTAWDRPTDTVGLAGAVNALSRVQADYFKAGGLGILIGDGKLTYGTEDIVEGYYRYQVSEPISLTFDGQFINNPAYNTDRGPVWIFAVRLHVQI</sequence>
<gene>
    <name evidence="3" type="ORF">GCM10011611_09980</name>
</gene>